<keyword evidence="1" id="KW-0812">Transmembrane</keyword>
<keyword evidence="1" id="KW-1133">Transmembrane helix</keyword>
<feature type="transmembrane region" description="Helical" evidence="1">
    <location>
        <begin position="37"/>
        <end position="57"/>
    </location>
</feature>
<feature type="transmembrane region" description="Helical" evidence="1">
    <location>
        <begin position="12"/>
        <end position="31"/>
    </location>
</feature>
<proteinExistence type="predicted"/>
<feature type="transmembrane region" description="Helical" evidence="1">
    <location>
        <begin position="69"/>
        <end position="89"/>
    </location>
</feature>
<feature type="transmembrane region" description="Helical" evidence="1">
    <location>
        <begin position="192"/>
        <end position="209"/>
    </location>
</feature>
<feature type="transmembrane region" description="Helical" evidence="1">
    <location>
        <begin position="286"/>
        <end position="306"/>
    </location>
</feature>
<evidence type="ECO:0000259" key="3">
    <source>
        <dbReference type="Pfam" id="PF25853"/>
    </source>
</evidence>
<feature type="transmembrane region" description="Helical" evidence="1">
    <location>
        <begin position="349"/>
        <end position="369"/>
    </location>
</feature>
<dbReference type="InterPro" id="IPR046278">
    <property type="entry name" value="DUF6311"/>
</dbReference>
<feature type="domain" description="DUF6311" evidence="2">
    <location>
        <begin position="76"/>
        <end position="468"/>
    </location>
</feature>
<evidence type="ECO:0000313" key="5">
    <source>
        <dbReference type="Proteomes" id="UP001224418"/>
    </source>
</evidence>
<accession>A0ABU0JR30</accession>
<comment type="caution">
    <text evidence="4">The sequence shown here is derived from an EMBL/GenBank/DDBJ whole genome shotgun (WGS) entry which is preliminary data.</text>
</comment>
<dbReference type="EMBL" id="JAUSWN010000009">
    <property type="protein sequence ID" value="MDQ0479553.1"/>
    <property type="molecule type" value="Genomic_DNA"/>
</dbReference>
<evidence type="ECO:0008006" key="6">
    <source>
        <dbReference type="Google" id="ProtNLM"/>
    </source>
</evidence>
<feature type="transmembrane region" description="Helical" evidence="1">
    <location>
        <begin position="452"/>
        <end position="472"/>
    </location>
</feature>
<feature type="domain" description="DUF6311" evidence="3">
    <location>
        <begin position="492"/>
        <end position="592"/>
    </location>
</feature>
<dbReference type="InterPro" id="IPR058671">
    <property type="entry name" value="DUF6311_C"/>
</dbReference>
<dbReference type="RefSeq" id="WP_307355569.1">
    <property type="nucleotide sequence ID" value="NZ_BAAACJ010000033.1"/>
</dbReference>
<feature type="transmembrane region" description="Helical" evidence="1">
    <location>
        <begin position="428"/>
        <end position="445"/>
    </location>
</feature>
<dbReference type="Proteomes" id="UP001224418">
    <property type="component" value="Unassembled WGS sequence"/>
</dbReference>
<feature type="transmembrane region" description="Helical" evidence="1">
    <location>
        <begin position="215"/>
        <end position="232"/>
    </location>
</feature>
<feature type="transmembrane region" description="Helical" evidence="1">
    <location>
        <begin position="318"/>
        <end position="337"/>
    </location>
</feature>
<organism evidence="4 5">
    <name type="scientific">Hathewaya limosa</name>
    <name type="common">Clostridium limosum</name>
    <dbReference type="NCBI Taxonomy" id="1536"/>
    <lineage>
        <taxon>Bacteria</taxon>
        <taxon>Bacillati</taxon>
        <taxon>Bacillota</taxon>
        <taxon>Clostridia</taxon>
        <taxon>Eubacteriales</taxon>
        <taxon>Clostridiaceae</taxon>
        <taxon>Hathewaya</taxon>
    </lineage>
</organism>
<sequence length="595" mass="69148">MKEGKIKFLIKSIISIVIIYLVYSCLWKYSAPRHSRFQTIADITAMLIQMSIWIYAMYKDTFEKNKSRYEAIIIGALIGLSLAMILIGVKTLKPTNIGWIMNETDRRQHFLSWNFFVKDSWNFPLGFYKNWGCPNGMSVIFTDSIPIAAVFFKMFKLILPPIFQYLGMWLYLSFILMGAFIGIIFNKITDKLTIKVLATLFFIPTPMMFLRIGGHTSLTSHWLVLWAIYLLINEKYEIKHLISWTILVGLTVIIHPYFLFMVYIIFIIYIFKGILIDKKLNIKKSISFIGITVALVFFLMYVNGYFKVNAQVLDVGFGWFSFNLNGFFNPIGTSQFMNSFLAFSGQYEGFAYLGFGGILLVFLAVIDLLRNGFDKANAKLYITLIVTCIIFTMISLSNNITWAGHLISIPIGKTLTKIWTMVRATGRMIWPVWYIMTIYSFFKIIKSSKKNVTIIVLIILGLQIWDLSGMYIKTRNEFIYQKKWKNPLKDEFWNKVKKEYKHICVTEKLGDYGPIAYFASMNNFDMDYGYFARNPKTLENKLKENKEAILNGTFKTDSLYIVAYNKEFIDQVLRSKYKALIKEIDGYVVFSPRGF</sequence>
<evidence type="ECO:0000313" key="4">
    <source>
        <dbReference type="EMBL" id="MDQ0479553.1"/>
    </source>
</evidence>
<protein>
    <recommendedName>
        <fullName evidence="6">Glycosyltransferase RgtA/B/C/D-like domain-containing protein</fullName>
    </recommendedName>
</protein>
<dbReference type="Pfam" id="PF25853">
    <property type="entry name" value="DUF6311_C"/>
    <property type="match status" value="1"/>
</dbReference>
<dbReference type="Pfam" id="PF19830">
    <property type="entry name" value="DUF6311"/>
    <property type="match status" value="1"/>
</dbReference>
<keyword evidence="5" id="KW-1185">Reference proteome</keyword>
<name>A0ABU0JR30_HATLI</name>
<feature type="transmembrane region" description="Helical" evidence="1">
    <location>
        <begin position="244"/>
        <end position="271"/>
    </location>
</feature>
<evidence type="ECO:0000259" key="2">
    <source>
        <dbReference type="Pfam" id="PF19830"/>
    </source>
</evidence>
<feature type="transmembrane region" description="Helical" evidence="1">
    <location>
        <begin position="381"/>
        <end position="408"/>
    </location>
</feature>
<feature type="transmembrane region" description="Helical" evidence="1">
    <location>
        <begin position="162"/>
        <end position="185"/>
    </location>
</feature>
<keyword evidence="1" id="KW-0472">Membrane</keyword>
<reference evidence="4 5" key="1">
    <citation type="submission" date="2023-07" db="EMBL/GenBank/DDBJ databases">
        <title>Genomic Encyclopedia of Type Strains, Phase IV (KMG-IV): sequencing the most valuable type-strain genomes for metagenomic binning, comparative biology and taxonomic classification.</title>
        <authorList>
            <person name="Goeker M."/>
        </authorList>
    </citation>
    <scope>NUCLEOTIDE SEQUENCE [LARGE SCALE GENOMIC DNA]</scope>
    <source>
        <strain evidence="4 5">DSM 1400</strain>
    </source>
</reference>
<dbReference type="PROSITE" id="PS51257">
    <property type="entry name" value="PROKAR_LIPOPROTEIN"/>
    <property type="match status" value="1"/>
</dbReference>
<evidence type="ECO:0000256" key="1">
    <source>
        <dbReference type="SAM" id="Phobius"/>
    </source>
</evidence>
<gene>
    <name evidence="4" type="ORF">QOZ93_001294</name>
</gene>